<proteinExistence type="predicted"/>
<evidence type="ECO:0000256" key="1">
    <source>
        <dbReference type="SAM" id="MobiDB-lite"/>
    </source>
</evidence>
<reference evidence="2 3" key="1">
    <citation type="journal article" date="2023" name="BMC Biol.">
        <title>The compact genome of the sponge Oopsacas minuta (Hexactinellida) is lacking key metazoan core genes.</title>
        <authorList>
            <person name="Santini S."/>
            <person name="Schenkelaars Q."/>
            <person name="Jourda C."/>
            <person name="Duchesne M."/>
            <person name="Belahbib H."/>
            <person name="Rocher C."/>
            <person name="Selva M."/>
            <person name="Riesgo A."/>
            <person name="Vervoort M."/>
            <person name="Leys S.P."/>
            <person name="Kodjabachian L."/>
            <person name="Le Bivic A."/>
            <person name="Borchiellini C."/>
            <person name="Claverie J.M."/>
            <person name="Renard E."/>
        </authorList>
    </citation>
    <scope>NUCLEOTIDE SEQUENCE [LARGE SCALE GENOMIC DNA]</scope>
    <source>
        <strain evidence="2">SPO-2</strain>
    </source>
</reference>
<sequence length="106" mass="12530">MWVSYGWRLSGLKTRVKVKRPRALFIYHPRHALTLVIRHAIYDIPACKLSMAVVSCIARHVKHSKGWTEFQEEDQERREPVRNRTRLTEARPILHSGSDDFYSENE</sequence>
<feature type="region of interest" description="Disordered" evidence="1">
    <location>
        <begin position="68"/>
        <end position="106"/>
    </location>
</feature>
<organism evidence="2 3">
    <name type="scientific">Oopsacas minuta</name>
    <dbReference type="NCBI Taxonomy" id="111878"/>
    <lineage>
        <taxon>Eukaryota</taxon>
        <taxon>Metazoa</taxon>
        <taxon>Porifera</taxon>
        <taxon>Hexactinellida</taxon>
        <taxon>Hexasterophora</taxon>
        <taxon>Lyssacinosida</taxon>
        <taxon>Leucopsacidae</taxon>
        <taxon>Oopsacas</taxon>
    </lineage>
</organism>
<feature type="compositionally biased region" description="Basic and acidic residues" evidence="1">
    <location>
        <begin position="75"/>
        <end position="89"/>
    </location>
</feature>
<comment type="caution">
    <text evidence="2">The sequence shown here is derived from an EMBL/GenBank/DDBJ whole genome shotgun (WGS) entry which is preliminary data.</text>
</comment>
<dbReference type="Proteomes" id="UP001165289">
    <property type="component" value="Unassembled WGS sequence"/>
</dbReference>
<dbReference type="EMBL" id="JAKMXF010000244">
    <property type="protein sequence ID" value="KAI6653888.1"/>
    <property type="molecule type" value="Genomic_DNA"/>
</dbReference>
<accession>A0AAV7JYZ4</accession>
<keyword evidence="3" id="KW-1185">Reference proteome</keyword>
<protein>
    <submittedName>
        <fullName evidence="2">Uncharacterized protein</fullName>
    </submittedName>
</protein>
<name>A0AAV7JYZ4_9METZ</name>
<evidence type="ECO:0000313" key="2">
    <source>
        <dbReference type="EMBL" id="KAI6653888.1"/>
    </source>
</evidence>
<evidence type="ECO:0000313" key="3">
    <source>
        <dbReference type="Proteomes" id="UP001165289"/>
    </source>
</evidence>
<gene>
    <name evidence="2" type="ORF">LOD99_3064</name>
</gene>
<dbReference type="AlphaFoldDB" id="A0AAV7JYZ4"/>